<feature type="compositionally biased region" description="Basic and acidic residues" evidence="1">
    <location>
        <begin position="158"/>
        <end position="176"/>
    </location>
</feature>
<dbReference type="AlphaFoldDB" id="E3KZI0"/>
<dbReference type="InParanoid" id="E3KZI0"/>
<dbReference type="EMBL" id="DS178325">
    <property type="protein sequence ID" value="EFP89705.2"/>
    <property type="molecule type" value="Genomic_DNA"/>
</dbReference>
<keyword evidence="3" id="KW-1185">Reference proteome</keyword>
<dbReference type="OrthoDB" id="10295548at2759"/>
<accession>E3KZI0</accession>
<name>E3KZI0_PUCGT</name>
<dbReference type="GeneID" id="10545272"/>
<dbReference type="VEuPathDB" id="FungiDB:PGTG_15361"/>
<reference key="1">
    <citation type="submission" date="2007-01" db="EMBL/GenBank/DDBJ databases">
        <title>The Genome Sequence of Puccinia graminis f. sp. tritici Strain CRL 75-36-700-3.</title>
        <authorList>
            <consortium name="The Broad Institute Genome Sequencing Platform"/>
            <person name="Birren B."/>
            <person name="Lander E."/>
            <person name="Galagan J."/>
            <person name="Nusbaum C."/>
            <person name="Devon K."/>
            <person name="Cuomo C."/>
            <person name="Jaffe D."/>
            <person name="Butler J."/>
            <person name="Alvarez P."/>
            <person name="Gnerre S."/>
            <person name="Grabherr M."/>
            <person name="Mauceli E."/>
            <person name="Brockman W."/>
            <person name="Young S."/>
            <person name="LaButti K."/>
            <person name="Sykes S."/>
            <person name="DeCaprio D."/>
            <person name="Crawford M."/>
            <person name="Koehrsen M."/>
            <person name="Engels R."/>
            <person name="Montgomery P."/>
            <person name="Pearson M."/>
            <person name="Howarth C."/>
            <person name="Larson L."/>
            <person name="White J."/>
            <person name="Zeng Q."/>
            <person name="Kodira C."/>
            <person name="Yandava C."/>
            <person name="Alvarado L."/>
            <person name="O'Leary S."/>
            <person name="Szabo L."/>
            <person name="Dean R."/>
            <person name="Schein J."/>
        </authorList>
    </citation>
    <scope>NUCLEOTIDE SEQUENCE</scope>
    <source>
        <strain>CRL 75-36-700-3</strain>
    </source>
</reference>
<dbReference type="HOGENOM" id="CLU_011079_0_0_1"/>
<gene>
    <name evidence="2" type="ORF">PGTG_15361</name>
</gene>
<evidence type="ECO:0000313" key="2">
    <source>
        <dbReference type="EMBL" id="EFP89705.2"/>
    </source>
</evidence>
<feature type="region of interest" description="Disordered" evidence="1">
    <location>
        <begin position="157"/>
        <end position="176"/>
    </location>
</feature>
<evidence type="ECO:0000313" key="3">
    <source>
        <dbReference type="Proteomes" id="UP000008783"/>
    </source>
</evidence>
<protein>
    <submittedName>
        <fullName evidence="2">Uncharacterized protein</fullName>
    </submittedName>
</protein>
<proteinExistence type="predicted"/>
<dbReference type="KEGG" id="pgr:PGTG_15361"/>
<evidence type="ECO:0000256" key="1">
    <source>
        <dbReference type="SAM" id="MobiDB-lite"/>
    </source>
</evidence>
<reference evidence="3" key="2">
    <citation type="journal article" date="2011" name="Proc. Natl. Acad. Sci. U.S.A.">
        <title>Obligate biotrophy features unraveled by the genomic analysis of rust fungi.</title>
        <authorList>
            <person name="Duplessis S."/>
            <person name="Cuomo C.A."/>
            <person name="Lin Y.-C."/>
            <person name="Aerts A."/>
            <person name="Tisserant E."/>
            <person name="Veneault-Fourrey C."/>
            <person name="Joly D.L."/>
            <person name="Hacquard S."/>
            <person name="Amselem J."/>
            <person name="Cantarel B.L."/>
            <person name="Chiu R."/>
            <person name="Coutinho P.M."/>
            <person name="Feau N."/>
            <person name="Field M."/>
            <person name="Frey P."/>
            <person name="Gelhaye E."/>
            <person name="Goldberg J."/>
            <person name="Grabherr M.G."/>
            <person name="Kodira C.D."/>
            <person name="Kohler A."/>
            <person name="Kuees U."/>
            <person name="Lindquist E.A."/>
            <person name="Lucas S.M."/>
            <person name="Mago R."/>
            <person name="Mauceli E."/>
            <person name="Morin E."/>
            <person name="Murat C."/>
            <person name="Pangilinan J.L."/>
            <person name="Park R."/>
            <person name="Pearson M."/>
            <person name="Quesneville H."/>
            <person name="Rouhier N."/>
            <person name="Sakthikumar S."/>
            <person name="Salamov A.A."/>
            <person name="Schmutz J."/>
            <person name="Selles B."/>
            <person name="Shapiro H."/>
            <person name="Tanguay P."/>
            <person name="Tuskan G.A."/>
            <person name="Henrissat B."/>
            <person name="Van de Peer Y."/>
            <person name="Rouze P."/>
            <person name="Ellis J.G."/>
            <person name="Dodds P.N."/>
            <person name="Schein J.E."/>
            <person name="Zhong S."/>
            <person name="Hamelin R.C."/>
            <person name="Grigoriev I.V."/>
            <person name="Szabo L.J."/>
            <person name="Martin F."/>
        </authorList>
    </citation>
    <scope>NUCLEOTIDE SEQUENCE [LARGE SCALE GENOMIC DNA]</scope>
    <source>
        <strain evidence="3">CRL 75-36-700-3 / race SCCL</strain>
    </source>
</reference>
<organism evidence="2 3">
    <name type="scientific">Puccinia graminis f. sp. tritici (strain CRL 75-36-700-3 / race SCCL)</name>
    <name type="common">Black stem rust fungus</name>
    <dbReference type="NCBI Taxonomy" id="418459"/>
    <lineage>
        <taxon>Eukaryota</taxon>
        <taxon>Fungi</taxon>
        <taxon>Dikarya</taxon>
        <taxon>Basidiomycota</taxon>
        <taxon>Pucciniomycotina</taxon>
        <taxon>Pucciniomycetes</taxon>
        <taxon>Pucciniales</taxon>
        <taxon>Pucciniaceae</taxon>
        <taxon>Puccinia</taxon>
    </lineage>
</organism>
<dbReference type="RefSeq" id="XP_003334124.2">
    <property type="nucleotide sequence ID" value="XM_003334076.2"/>
</dbReference>
<sequence>MAPLRHQPVDTLFQKWDKMSHDRATTSTLRIQGDLELFWKDSLSQECLICRLVKPLNLDFSSSRWRSARLQLLPSSNRMVLLPKRLFFCVVFNEIVGAARLTLSSITEEAHAAQDAPIVIPSNVDLGGFSSVILSKPTRPGAQEQLAEKEYGIIPDGLPERKAERQRMRNERAQSDKQIKSLEPNIDEKLDVIKSELEQLHYLLGTPTIDRVFRLSGLNPPINSLLPKSNPERRTTQIRKILKKLFRLDGLNSIFTSQTKNKETSSIPSPLILDENVWGAGIPQTTTNRHLPPTPTASSAVDIVKESIKFENTHFHSPSEVLHPDQVGAVPSSILNEKSEVLNSPHQNHLGSYAANMKSSSEPLQIPHGQNLPTTNYAPLVASQDESLVLPNGQGIPLGNLPMHSGTSRILHGDLLSIIKDKIKNESIAIWNSLQEKLIDISKESRRDATKVDFHLAFLKSLFQLGDQIVRYGLLPSKFIESIEIFKPKTLREMVKLHIDLMFLKHGPDFFVAEDSVVPEIEFLTNGLAVKHFHRSIEALPTEDQAHLVYLLLSTTLGHMAECFPGSQLSLPFKLIVEGFREAEFLGQARNFFSGLRDAPGIEHLQTADYVLLTATIDTLVASFRYPLTDSVNSRLEFQMVYYMLEFFDQFYKPILARIRGSWGNYPLLDKQLRYMRGCLKFFRNRDQYPSSMYENLDMSFSTILADQLTLWINGRLGAPFNDKNLMKIRGKVPKPKVKFSTWMN</sequence>
<dbReference type="Proteomes" id="UP000008783">
    <property type="component" value="Unassembled WGS sequence"/>
</dbReference>